<proteinExistence type="predicted"/>
<comment type="caution">
    <text evidence="2">The sequence shown here is derived from an EMBL/GenBank/DDBJ whole genome shotgun (WGS) entry which is preliminary data.</text>
</comment>
<dbReference type="Pfam" id="PF19580">
    <property type="entry name" value="Exo_endo_phos_3"/>
    <property type="match status" value="1"/>
</dbReference>
<keyword evidence="2" id="KW-0378">Hydrolase</keyword>
<protein>
    <submittedName>
        <fullName evidence="2">Endonuclease/exonuclease/phosphatase</fullName>
    </submittedName>
</protein>
<evidence type="ECO:0000313" key="2">
    <source>
        <dbReference type="EMBL" id="OUS15872.1"/>
    </source>
</evidence>
<name>A0A1Z8AZX7_9FLAO</name>
<dbReference type="Proteomes" id="UP000196102">
    <property type="component" value="Unassembled WGS sequence"/>
</dbReference>
<dbReference type="GO" id="GO:0004519">
    <property type="term" value="F:endonuclease activity"/>
    <property type="evidence" value="ECO:0007669"/>
    <property type="project" value="UniProtKB-KW"/>
</dbReference>
<dbReference type="PANTHER" id="PTHR42834:SF1">
    <property type="entry name" value="ENDONUCLEASE_EXONUCLEASE_PHOSPHATASE FAMILY PROTEIN (AFU_ORTHOLOGUE AFUA_3G09210)"/>
    <property type="match status" value="1"/>
</dbReference>
<feature type="domain" description="Endonuclease/exonuclease/phosphatase" evidence="1">
    <location>
        <begin position="12"/>
        <end position="328"/>
    </location>
</feature>
<dbReference type="Gene3D" id="3.60.10.10">
    <property type="entry name" value="Endonuclease/exonuclease/phosphatase"/>
    <property type="match status" value="1"/>
</dbReference>
<keyword evidence="2" id="KW-0269">Exonuclease</keyword>
<evidence type="ECO:0000313" key="3">
    <source>
        <dbReference type="Proteomes" id="UP000196102"/>
    </source>
</evidence>
<keyword evidence="2" id="KW-0255">Endonuclease</keyword>
<gene>
    <name evidence="2" type="ORF">A9Q93_06075</name>
</gene>
<dbReference type="SUPFAM" id="SSF56219">
    <property type="entry name" value="DNase I-like"/>
    <property type="match status" value="1"/>
</dbReference>
<sequence>MSISPHAFEQHTVAFYNVENLFDVIDDPHVILDEDFTEFGRQNWTRNRYEKKLLKISEAISKIGFEATGKLPAVVGLAEVENKKVLKDLIQQPKLEKAHYDFIHYNSPDERGIDVALLYDTRIFVPTYSEPLHILLENEQGERDATRDILYVKGKLAGTPVHIYVNHWPSRRDGVDATNEKRVEVARQLLHHIDKTDVKGKRYLEDLPIQDSHHTIIIGDFNDDPENDSIKKGLLPYGFENPTAGLKNFHRGSLNHQFKWNLFDQILISKSLHNDVADSLYFHKADIFDDIMLRQWKGKYRGQPARTFVGRNYKGGYSDHFPVFAVFRKN</sequence>
<evidence type="ECO:0000259" key="1">
    <source>
        <dbReference type="Pfam" id="PF19580"/>
    </source>
</evidence>
<dbReference type="InterPro" id="IPR005135">
    <property type="entry name" value="Endo/exonuclease/phosphatase"/>
</dbReference>
<dbReference type="GO" id="GO:0004527">
    <property type="term" value="F:exonuclease activity"/>
    <property type="evidence" value="ECO:0007669"/>
    <property type="project" value="UniProtKB-KW"/>
</dbReference>
<reference evidence="3" key="1">
    <citation type="journal article" date="2017" name="Proc. Natl. Acad. Sci. U.S.A.">
        <title>Simulation of Deepwater Horizon oil plume reveals substrate specialization within a complex community of hydrocarbon-degraders.</title>
        <authorList>
            <person name="Hu P."/>
            <person name="Dubinsky E.A."/>
            <person name="Probst A.J."/>
            <person name="Wang J."/>
            <person name="Sieber C.M.K."/>
            <person name="Tom L.M."/>
            <person name="Gardinali P."/>
            <person name="Banfield J.F."/>
            <person name="Atlas R.M."/>
            <person name="Andersen G.L."/>
        </authorList>
    </citation>
    <scope>NUCLEOTIDE SEQUENCE [LARGE SCALE GENOMIC DNA]</scope>
</reference>
<dbReference type="AlphaFoldDB" id="A0A1Z8AZX7"/>
<dbReference type="PANTHER" id="PTHR42834">
    <property type="entry name" value="ENDONUCLEASE/EXONUCLEASE/PHOSPHATASE FAMILY PROTEIN (AFU_ORTHOLOGUE AFUA_3G09210)"/>
    <property type="match status" value="1"/>
</dbReference>
<dbReference type="EMBL" id="MAAX01000099">
    <property type="protein sequence ID" value="OUS15872.1"/>
    <property type="molecule type" value="Genomic_DNA"/>
</dbReference>
<dbReference type="RefSeq" id="WP_303686512.1">
    <property type="nucleotide sequence ID" value="NZ_CAJXYO010000001.1"/>
</dbReference>
<accession>A0A1Z8AZX7</accession>
<dbReference type="InterPro" id="IPR036691">
    <property type="entry name" value="Endo/exonu/phosph_ase_sf"/>
</dbReference>
<keyword evidence="2" id="KW-0540">Nuclease</keyword>
<organism evidence="2 3">
    <name type="scientific">Nonlabens dokdonensis</name>
    <dbReference type="NCBI Taxonomy" id="328515"/>
    <lineage>
        <taxon>Bacteria</taxon>
        <taxon>Pseudomonadati</taxon>
        <taxon>Bacteroidota</taxon>
        <taxon>Flavobacteriia</taxon>
        <taxon>Flavobacteriales</taxon>
        <taxon>Flavobacteriaceae</taxon>
        <taxon>Nonlabens</taxon>
    </lineage>
</organism>